<accession>A0A0S2KET3</accession>
<protein>
    <recommendedName>
        <fullName evidence="4">TonB C-terminal domain-containing protein</fullName>
    </recommendedName>
</protein>
<reference evidence="2 3" key="1">
    <citation type="submission" date="2015-11" db="EMBL/GenBank/DDBJ databases">
        <authorList>
            <person name="Zhang Y."/>
            <person name="Guo Z."/>
        </authorList>
    </citation>
    <scope>NUCLEOTIDE SEQUENCE [LARGE SCALE GENOMIC DNA]</scope>
    <source>
        <strain evidence="2 3">KCTC 32221</strain>
    </source>
</reference>
<dbReference type="OrthoDB" id="7058077at2"/>
<dbReference type="KEGG" id="pspi:PS2015_2106"/>
<name>A0A0S2KET3_9GAMM</name>
<sequence length="481" mass="53880">MRNVSLKSAALIAALCTGITLGEAAEDNRQELSERVEKLNQLRAELQSLQETEGTYSNALLPLYAQLTEALIDARAYDEALEVLEQHQQLIKIHEGLHAEAQIDVVLKQLEVLASSGLWDSLYDRLSHLEWIQQRASDRNLEQRVDGLKQLSGWVQVLLQQGPRNEEWRYLLRLRDLESQSYKLVDDNATDADKELLDQLQYDLAQSELYIALAMATPGETSRLLINHELNLQTSAFTPPRQMVSVSDVERAYGARASSVIERAHRTAMNRHYSLIKEIAGRQDNDPLTQATMEIYLGDSVLLRQQYELRPLGNSGPTRGSSNIGSAGSHYDEAWQLFLEAGITESQLNAFFACPMLLPMPSLTTRLGFDNPPCTQLADGTIELPEVLVTEDRSPGLIYHNLEQTRSNSTLEGVRVQVSFTVGVNGQASRIQSTSAEPDTVSVRIRGRDALQQMQFRPALENGRSKRQQNVRITMISLNAD</sequence>
<evidence type="ECO:0000313" key="2">
    <source>
        <dbReference type="EMBL" id="ALO46745.1"/>
    </source>
</evidence>
<feature type="coiled-coil region" evidence="1">
    <location>
        <begin position="22"/>
        <end position="59"/>
    </location>
</feature>
<evidence type="ECO:0000256" key="1">
    <source>
        <dbReference type="SAM" id="Coils"/>
    </source>
</evidence>
<keyword evidence="3" id="KW-1185">Reference proteome</keyword>
<dbReference type="PATRIC" id="fig|1249552.3.peg.2119"/>
<organism evidence="2 3">
    <name type="scientific">Pseudohongiella spirulinae</name>
    <dbReference type="NCBI Taxonomy" id="1249552"/>
    <lineage>
        <taxon>Bacteria</taxon>
        <taxon>Pseudomonadati</taxon>
        <taxon>Pseudomonadota</taxon>
        <taxon>Gammaproteobacteria</taxon>
        <taxon>Pseudomonadales</taxon>
        <taxon>Pseudohongiellaceae</taxon>
        <taxon>Pseudohongiella</taxon>
    </lineage>
</organism>
<dbReference type="RefSeq" id="WP_058022206.1">
    <property type="nucleotide sequence ID" value="NZ_CP013189.1"/>
</dbReference>
<dbReference type="AlphaFoldDB" id="A0A0S2KET3"/>
<evidence type="ECO:0000313" key="3">
    <source>
        <dbReference type="Proteomes" id="UP000065641"/>
    </source>
</evidence>
<keyword evidence="1" id="KW-0175">Coiled coil</keyword>
<proteinExistence type="predicted"/>
<dbReference type="EMBL" id="CP013189">
    <property type="protein sequence ID" value="ALO46745.1"/>
    <property type="molecule type" value="Genomic_DNA"/>
</dbReference>
<evidence type="ECO:0008006" key="4">
    <source>
        <dbReference type="Google" id="ProtNLM"/>
    </source>
</evidence>
<dbReference type="Proteomes" id="UP000065641">
    <property type="component" value="Chromosome"/>
</dbReference>
<gene>
    <name evidence="2" type="ORF">PS2015_2106</name>
</gene>